<proteinExistence type="predicted"/>
<dbReference type="EMBL" id="GBRH01280444">
    <property type="protein sequence ID" value="JAD17451.1"/>
    <property type="molecule type" value="Transcribed_RNA"/>
</dbReference>
<organism evidence="1">
    <name type="scientific">Arundo donax</name>
    <name type="common">Giant reed</name>
    <name type="synonym">Donax arundinaceus</name>
    <dbReference type="NCBI Taxonomy" id="35708"/>
    <lineage>
        <taxon>Eukaryota</taxon>
        <taxon>Viridiplantae</taxon>
        <taxon>Streptophyta</taxon>
        <taxon>Embryophyta</taxon>
        <taxon>Tracheophyta</taxon>
        <taxon>Spermatophyta</taxon>
        <taxon>Magnoliopsida</taxon>
        <taxon>Liliopsida</taxon>
        <taxon>Poales</taxon>
        <taxon>Poaceae</taxon>
        <taxon>PACMAD clade</taxon>
        <taxon>Arundinoideae</taxon>
        <taxon>Arundineae</taxon>
        <taxon>Arundo</taxon>
    </lineage>
</organism>
<reference evidence="1" key="2">
    <citation type="journal article" date="2015" name="Data Brief">
        <title>Shoot transcriptome of the giant reed, Arundo donax.</title>
        <authorList>
            <person name="Barrero R.A."/>
            <person name="Guerrero F.D."/>
            <person name="Moolhuijzen P."/>
            <person name="Goolsby J.A."/>
            <person name="Tidwell J."/>
            <person name="Bellgard S.E."/>
            <person name="Bellgard M.I."/>
        </authorList>
    </citation>
    <scope>NUCLEOTIDE SEQUENCE</scope>
    <source>
        <tissue evidence="1">Shoot tissue taken approximately 20 cm above the soil surface</tissue>
    </source>
</reference>
<accession>A0A0A8XU95</accession>
<reference evidence="1" key="1">
    <citation type="submission" date="2014-09" db="EMBL/GenBank/DDBJ databases">
        <authorList>
            <person name="Magalhaes I.L.F."/>
            <person name="Oliveira U."/>
            <person name="Santos F.R."/>
            <person name="Vidigal T.H.D.A."/>
            <person name="Brescovit A.D."/>
            <person name="Santos A.J."/>
        </authorList>
    </citation>
    <scope>NUCLEOTIDE SEQUENCE</scope>
    <source>
        <tissue evidence="1">Shoot tissue taken approximately 20 cm above the soil surface</tissue>
    </source>
</reference>
<protein>
    <submittedName>
        <fullName evidence="1">Uncharacterized protein</fullName>
    </submittedName>
</protein>
<name>A0A0A8XU95_ARUDO</name>
<sequence length="35" mass="4032">MEVSSGGRGWSKWALWCHDSSLGFMILLVALFYWP</sequence>
<dbReference type="AlphaFoldDB" id="A0A0A8XU95"/>
<evidence type="ECO:0000313" key="1">
    <source>
        <dbReference type="EMBL" id="JAD17451.1"/>
    </source>
</evidence>